<dbReference type="Gene3D" id="3.40.50.10810">
    <property type="entry name" value="Tandem AAA-ATPase domain"/>
    <property type="match status" value="1"/>
</dbReference>
<dbReference type="GO" id="GO:0005634">
    <property type="term" value="C:nucleus"/>
    <property type="evidence" value="ECO:0007669"/>
    <property type="project" value="TreeGrafter"/>
</dbReference>
<feature type="region of interest" description="Disordered" evidence="4">
    <location>
        <begin position="1"/>
        <end position="190"/>
    </location>
</feature>
<dbReference type="Gene3D" id="3.40.50.300">
    <property type="entry name" value="P-loop containing nucleotide triphosphate hydrolases"/>
    <property type="match status" value="1"/>
</dbReference>
<dbReference type="GO" id="GO:0000724">
    <property type="term" value="P:double-strand break repair via homologous recombination"/>
    <property type="evidence" value="ECO:0007669"/>
    <property type="project" value="TreeGrafter"/>
</dbReference>
<dbReference type="CDD" id="cd18793">
    <property type="entry name" value="SF2_C_SNF"/>
    <property type="match status" value="1"/>
</dbReference>
<dbReference type="GO" id="GO:0008094">
    <property type="term" value="F:ATP-dependent activity, acting on DNA"/>
    <property type="evidence" value="ECO:0007669"/>
    <property type="project" value="TreeGrafter"/>
</dbReference>
<feature type="compositionally biased region" description="Low complexity" evidence="4">
    <location>
        <begin position="11"/>
        <end position="23"/>
    </location>
</feature>
<accession>A0A3M7MC34</accession>
<dbReference type="Proteomes" id="UP000265663">
    <property type="component" value="Unassembled WGS sequence"/>
</dbReference>
<dbReference type="InterPro" id="IPR038718">
    <property type="entry name" value="SNF2-like_sf"/>
</dbReference>
<dbReference type="SMART" id="SM00487">
    <property type="entry name" value="DEXDc"/>
    <property type="match status" value="1"/>
</dbReference>
<evidence type="ECO:0000259" key="6">
    <source>
        <dbReference type="PROSITE" id="PS51194"/>
    </source>
</evidence>
<dbReference type="InterPro" id="IPR027417">
    <property type="entry name" value="P-loop_NTPase"/>
</dbReference>
<evidence type="ECO:0000256" key="1">
    <source>
        <dbReference type="ARBA" id="ARBA00022741"/>
    </source>
</evidence>
<dbReference type="CDD" id="cd18008">
    <property type="entry name" value="DEXDc_SHPRH-like"/>
    <property type="match status" value="1"/>
</dbReference>
<dbReference type="InterPro" id="IPR014001">
    <property type="entry name" value="Helicase_ATP-bd"/>
</dbReference>
<organism evidence="7 8">
    <name type="scientific">Pyrenophora seminiperda CCB06</name>
    <dbReference type="NCBI Taxonomy" id="1302712"/>
    <lineage>
        <taxon>Eukaryota</taxon>
        <taxon>Fungi</taxon>
        <taxon>Dikarya</taxon>
        <taxon>Ascomycota</taxon>
        <taxon>Pezizomycotina</taxon>
        <taxon>Dothideomycetes</taxon>
        <taxon>Pleosporomycetidae</taxon>
        <taxon>Pleosporales</taxon>
        <taxon>Pleosporineae</taxon>
        <taxon>Pleosporaceae</taxon>
        <taxon>Pyrenophora</taxon>
    </lineage>
</organism>
<keyword evidence="1" id="KW-0547">Nucleotide-binding</keyword>
<evidence type="ECO:0000256" key="4">
    <source>
        <dbReference type="SAM" id="MobiDB-lite"/>
    </source>
</evidence>
<reference evidence="7 8" key="1">
    <citation type="journal article" date="2014" name="PLoS ONE">
        <title>De novo Genome Assembly of the Fungal Plant Pathogen Pyrenophora semeniperda.</title>
        <authorList>
            <person name="Soliai M.M."/>
            <person name="Meyer S.E."/>
            <person name="Udall J.A."/>
            <person name="Elzinga D.E."/>
            <person name="Hermansen R.A."/>
            <person name="Bodily P.M."/>
            <person name="Hart A.A."/>
            <person name="Coleman C.E."/>
        </authorList>
    </citation>
    <scope>NUCLEOTIDE SEQUENCE [LARGE SCALE GENOMIC DNA]</scope>
    <source>
        <strain evidence="7 8">CCB06</strain>
        <tissue evidence="7">Mycelium</tissue>
    </source>
</reference>
<dbReference type="SUPFAM" id="SSF52540">
    <property type="entry name" value="P-loop containing nucleoside triphosphate hydrolases"/>
    <property type="match status" value="2"/>
</dbReference>
<evidence type="ECO:0000313" key="7">
    <source>
        <dbReference type="EMBL" id="RMZ71960.1"/>
    </source>
</evidence>
<dbReference type="PROSITE" id="PS51192">
    <property type="entry name" value="HELICASE_ATP_BIND_1"/>
    <property type="match status" value="1"/>
</dbReference>
<name>A0A3M7MC34_9PLEO</name>
<keyword evidence="2" id="KW-0378">Hydrolase</keyword>
<gene>
    <name evidence="7" type="ORF">GMOD_00009321</name>
</gene>
<feature type="compositionally biased region" description="Polar residues" evidence="4">
    <location>
        <begin position="172"/>
        <end position="185"/>
    </location>
</feature>
<sequence length="1120" mass="125554">MQSSELDTGRTESAASETTSHSSLVVDDSAGSQICTPVSTSRESSPSHSSPQVPLTLCLPELTAHVPGDTVTPSTHNHNHNQATPAPQPPQFDPRSLLNPRSSNAKRPASSGGEGDHGRTDPTIAGQVSLVERLHNVTDRTATPVKRVKTDEPRKSKSNRSNFGSEGALDFQDQTGTSATPQPQQGPAIDLTMSDEEDDVQVIRDNSNDDVSIGKVKQTYIQAHQVPFPDPKKYSGNHGGQSRIKVTFRRGGGNKGNQIIMVLDGMGKEFGKVDMKTAQGLTPLIDSANASGLKWIAWTEPRRKIPNEGGPGTQISALISMTLQLYCPRKNADNIGRFLKSRNLILENPVFELARHDYYNPQTKQSFLKAQVGQPDFQPSTQYAVGAPGSNYVIRSADEIRAEMDDVFDKVMTTSKEVAMREPSPLITTELYPHQKQALHFMIEHEQATAGEDGEDPLWKPHFRNNGHKYYIHRITGEEVAGQPKRTLGGILADEMGLGKTLSILSLICDNASIAAGQEFCRMKPPSRPLSTMIQPIINSRATLLVCPLSTMTNWKEQIMEHFPIDKSTLKWIRYHGSERFMIPAEKLADHDIVLTTYHIIAKDLLDKKRPLPYINWFRIVLDEAHTIRNPTNQSKVACLMMGQRRWAVTGTPVQNRLEDLGALFNFIKLSPFDTPSGFNQFILTPFKNADPMVVDRLQLLVGAVTIRRTKEIIKGEIPKKTDYVVRLQFSKEEQQLHDWFEKDTQRKVLAVTQGNKIGGQSYARILSAILNLRLICAHGRDLLSEEALKTTDGMTYEQPMELEEDDHDTPQLTRQQAYDMLSLLQSTSADECHYCDGKKSLLEPDSAEEDEEGNVPDVVGYMTTCYNLVCPRHVKTLRDKWKKAVQADGLARCPICDDVNRPAALELSRADFYSYLEEQDRIRKDPKLAKKIGSYTGPHTKTRALLKDLEDFRLWSDQHPEERPIKSIVFSSWTTHLDLIEIALKTAGHTLVRLDGRMTRENRDKSMAALREDPSIRVMLVSIGAGGLGLNLTTANKVFMMEPQFNPAAEAQAVDRVHRLGQDREVTIKRFIMEGSFEEKMLVLQEKKKALADLTMSRERKSKEESTRARMEQLRSLFR</sequence>
<evidence type="ECO:0000259" key="5">
    <source>
        <dbReference type="PROSITE" id="PS51192"/>
    </source>
</evidence>
<dbReference type="AlphaFoldDB" id="A0A3M7MC34"/>
<dbReference type="PROSITE" id="PS51194">
    <property type="entry name" value="HELICASE_CTER"/>
    <property type="match status" value="1"/>
</dbReference>
<evidence type="ECO:0000313" key="8">
    <source>
        <dbReference type="Proteomes" id="UP000265663"/>
    </source>
</evidence>
<feature type="domain" description="Helicase ATP-binding" evidence="5">
    <location>
        <begin position="481"/>
        <end position="671"/>
    </location>
</feature>
<feature type="domain" description="Helicase C-terminal" evidence="6">
    <location>
        <begin position="949"/>
        <end position="1116"/>
    </location>
</feature>
<dbReference type="Pfam" id="PF00271">
    <property type="entry name" value="Helicase_C"/>
    <property type="match status" value="1"/>
</dbReference>
<keyword evidence="8" id="KW-1185">Reference proteome</keyword>
<protein>
    <submittedName>
        <fullName evidence="7">Helicase-like transcription factor</fullName>
    </submittedName>
</protein>
<evidence type="ECO:0000256" key="2">
    <source>
        <dbReference type="ARBA" id="ARBA00022801"/>
    </source>
</evidence>
<keyword evidence="3" id="KW-0067">ATP-binding</keyword>
<feature type="compositionally biased region" description="Polar residues" evidence="4">
    <location>
        <begin position="71"/>
        <end position="85"/>
    </location>
</feature>
<dbReference type="GO" id="GO:0016787">
    <property type="term" value="F:hydrolase activity"/>
    <property type="evidence" value="ECO:0007669"/>
    <property type="project" value="UniProtKB-KW"/>
</dbReference>
<dbReference type="OrthoDB" id="448448at2759"/>
<keyword evidence="7" id="KW-0347">Helicase</keyword>
<evidence type="ECO:0000256" key="3">
    <source>
        <dbReference type="ARBA" id="ARBA00022840"/>
    </source>
</evidence>
<dbReference type="InterPro" id="IPR000330">
    <property type="entry name" value="SNF2_N"/>
</dbReference>
<dbReference type="GO" id="GO:0005524">
    <property type="term" value="F:ATP binding"/>
    <property type="evidence" value="ECO:0007669"/>
    <property type="project" value="UniProtKB-KW"/>
</dbReference>
<dbReference type="InterPro" id="IPR001650">
    <property type="entry name" value="Helicase_C-like"/>
</dbReference>
<dbReference type="PANTHER" id="PTHR45626">
    <property type="entry name" value="TRANSCRIPTION TERMINATION FACTOR 2-RELATED"/>
    <property type="match status" value="1"/>
</dbReference>
<feature type="compositionally biased region" description="Basic and acidic residues" evidence="4">
    <location>
        <begin position="1097"/>
        <end position="1114"/>
    </location>
</feature>
<feature type="compositionally biased region" description="Low complexity" evidence="4">
    <location>
        <begin position="37"/>
        <end position="54"/>
    </location>
</feature>
<dbReference type="SMART" id="SM00490">
    <property type="entry name" value="HELICc"/>
    <property type="match status" value="1"/>
</dbReference>
<dbReference type="Pfam" id="PF00176">
    <property type="entry name" value="SNF2-rel_dom"/>
    <property type="match status" value="1"/>
</dbReference>
<dbReference type="InterPro" id="IPR050628">
    <property type="entry name" value="SNF2_RAD54_helicase_TF"/>
</dbReference>
<proteinExistence type="predicted"/>
<dbReference type="EMBL" id="KE747828">
    <property type="protein sequence ID" value="RMZ71960.1"/>
    <property type="molecule type" value="Genomic_DNA"/>
</dbReference>
<dbReference type="GO" id="GO:0004386">
    <property type="term" value="F:helicase activity"/>
    <property type="evidence" value="ECO:0007669"/>
    <property type="project" value="UniProtKB-KW"/>
</dbReference>
<dbReference type="PANTHER" id="PTHR45626:SF16">
    <property type="entry name" value="ATP-DEPENDENT HELICASE ULS1"/>
    <property type="match status" value="1"/>
</dbReference>
<feature type="region of interest" description="Disordered" evidence="4">
    <location>
        <begin position="1097"/>
        <end position="1120"/>
    </location>
</feature>
<dbReference type="GO" id="GO:0005737">
    <property type="term" value="C:cytoplasm"/>
    <property type="evidence" value="ECO:0007669"/>
    <property type="project" value="TreeGrafter"/>
</dbReference>
<dbReference type="InterPro" id="IPR049730">
    <property type="entry name" value="SNF2/RAD54-like_C"/>
</dbReference>